<comment type="similarity">
    <text evidence="1">Belongs to the OprB family.</text>
</comment>
<dbReference type="PANTHER" id="PTHR43308:SF1">
    <property type="entry name" value="OUTER MEMBRANE PROTEIN ALPHA"/>
    <property type="match status" value="1"/>
</dbReference>
<dbReference type="InterPro" id="IPR001119">
    <property type="entry name" value="SLH_dom"/>
</dbReference>
<evidence type="ECO:0000256" key="2">
    <source>
        <dbReference type="SAM" id="Coils"/>
    </source>
</evidence>
<dbReference type="STRING" id="317619.GCA_000332315_02411"/>
<feature type="signal peptide" evidence="1">
    <location>
        <begin position="1"/>
        <end position="27"/>
    </location>
</feature>
<evidence type="ECO:0000313" key="5">
    <source>
        <dbReference type="Proteomes" id="UP000034681"/>
    </source>
</evidence>
<sequence>MTKLFWKSLVVTPVLLGAALVASSASAQELNTQDTLSQINQYVSEGDSLSQLRSVSQLSDVRPTDWAYQAVRSLVERYNCVAGYPDGTFRGGRAMTRYEAAALVNSCMDTVNDLIAAATADLVTKEDLAVLQRLQEEFQAELATLRGRVDSLEARTAELEANQFSTTTKLEGEALFVLADAFNNDVDTGNAVFGGRVRLNLNTSFTGSDLLRTGLEAENIKNVSSMSPGGLSGGAGGLEYASDSAFDGGAANEVSTVLDALWYRFPVGEKAEVTLGPIGVDNSLFVPTTVWSGGFSTDYLDTTAIYEQDSDEAGIGGNYQFNDTFNFAAGYTANIQADDPAQGVFNSDYAAFAQLTATTGKFTGALTYGREYVSTTGNLWDTVGTANAADPFSTAPASSDTVGLVMAYQFSPKFILQGYAAHGWLNSEVSTASARSLAAGLGFIFPDALIEGNEAGIAFGIAPYVYNASGGATKDNNTPIAVDLYYDWKISDNISVIPTAVLLFNGNGGTTTDDFEAVTAVKTRFRF</sequence>
<evidence type="ECO:0000313" key="4">
    <source>
        <dbReference type="EMBL" id="KKI99267.1"/>
    </source>
</evidence>
<dbReference type="AlphaFoldDB" id="A0A0M2PVZ0"/>
<organism evidence="4 5">
    <name type="scientific">Prochlorothrix hollandica PCC 9006 = CALU 1027</name>
    <dbReference type="NCBI Taxonomy" id="317619"/>
    <lineage>
        <taxon>Bacteria</taxon>
        <taxon>Bacillati</taxon>
        <taxon>Cyanobacteriota</taxon>
        <taxon>Cyanophyceae</taxon>
        <taxon>Prochlorotrichales</taxon>
        <taxon>Prochlorotrichaceae</taxon>
        <taxon>Prochlorothrix</taxon>
    </lineage>
</organism>
<dbReference type="GO" id="GO:0008643">
    <property type="term" value="P:carbohydrate transport"/>
    <property type="evidence" value="ECO:0007669"/>
    <property type="project" value="InterPro"/>
</dbReference>
<feature type="coiled-coil region" evidence="2">
    <location>
        <begin position="128"/>
        <end position="162"/>
    </location>
</feature>
<dbReference type="EMBL" id="AJTX02000006">
    <property type="protein sequence ID" value="KKI99267.1"/>
    <property type="molecule type" value="Genomic_DNA"/>
</dbReference>
<dbReference type="InterPro" id="IPR051465">
    <property type="entry name" value="Cell_Envelope_Struct_Comp"/>
</dbReference>
<evidence type="ECO:0000259" key="3">
    <source>
        <dbReference type="PROSITE" id="PS51272"/>
    </source>
</evidence>
<gene>
    <name evidence="4" type="ORF">PROH_16165</name>
</gene>
<reference evidence="4" key="1">
    <citation type="submission" date="2012-04" db="EMBL/GenBank/DDBJ databases">
        <authorList>
            <person name="Borisov I.G."/>
            <person name="Ivanikova N.V."/>
            <person name="Pinevich A.V."/>
        </authorList>
    </citation>
    <scope>NUCLEOTIDE SEQUENCE [LARGE SCALE GENOMIC DNA]</scope>
    <source>
        <strain evidence="4">CALU 1027</strain>
    </source>
</reference>
<dbReference type="GO" id="GO:0015288">
    <property type="term" value="F:porin activity"/>
    <property type="evidence" value="ECO:0007669"/>
    <property type="project" value="InterPro"/>
</dbReference>
<name>A0A0M2PVZ0_PROHO</name>
<dbReference type="PROSITE" id="PS51272">
    <property type="entry name" value="SLH"/>
    <property type="match status" value="1"/>
</dbReference>
<proteinExistence type="inferred from homology"/>
<dbReference type="PANTHER" id="PTHR43308">
    <property type="entry name" value="OUTER MEMBRANE PROTEIN ALPHA-RELATED"/>
    <property type="match status" value="1"/>
</dbReference>
<feature type="domain" description="SLH" evidence="3">
    <location>
        <begin position="54"/>
        <end position="118"/>
    </location>
</feature>
<protein>
    <recommendedName>
        <fullName evidence="3">SLH domain-containing protein</fullName>
    </recommendedName>
</protein>
<dbReference type="Pfam" id="PF04966">
    <property type="entry name" value="OprB"/>
    <property type="match status" value="1"/>
</dbReference>
<keyword evidence="1" id="KW-0732">Signal</keyword>
<feature type="chain" id="PRO_5005639521" description="SLH domain-containing protein" evidence="1">
    <location>
        <begin position="28"/>
        <end position="527"/>
    </location>
</feature>
<dbReference type="GO" id="GO:0016020">
    <property type="term" value="C:membrane"/>
    <property type="evidence" value="ECO:0007669"/>
    <property type="project" value="InterPro"/>
</dbReference>
<dbReference type="NCBIfam" id="NF033921">
    <property type="entry name" value="por_somb"/>
    <property type="match status" value="1"/>
</dbReference>
<dbReference type="InterPro" id="IPR007049">
    <property type="entry name" value="Carb-sel_porin_OprB"/>
</dbReference>
<dbReference type="eggNOG" id="COG3659">
    <property type="taxonomic scope" value="Bacteria"/>
</dbReference>
<dbReference type="OrthoDB" id="468251at2"/>
<evidence type="ECO:0000256" key="1">
    <source>
        <dbReference type="RuleBase" id="RU363072"/>
    </source>
</evidence>
<dbReference type="Proteomes" id="UP000034681">
    <property type="component" value="Unassembled WGS sequence"/>
</dbReference>
<dbReference type="RefSeq" id="WP_017712785.1">
    <property type="nucleotide sequence ID" value="NZ_KB235937.1"/>
</dbReference>
<accession>A0A0M2PVZ0</accession>
<keyword evidence="2" id="KW-0175">Coiled coil</keyword>
<dbReference type="Pfam" id="PF00395">
    <property type="entry name" value="SLH"/>
    <property type="match status" value="1"/>
</dbReference>
<keyword evidence="5" id="KW-1185">Reference proteome</keyword>
<dbReference type="InterPro" id="IPR047684">
    <property type="entry name" value="Por_som-like"/>
</dbReference>
<comment type="caution">
    <text evidence="4">The sequence shown here is derived from an EMBL/GenBank/DDBJ whole genome shotgun (WGS) entry which is preliminary data.</text>
</comment>